<gene>
    <name evidence="2" type="ORF">J2S74_005550</name>
</gene>
<feature type="transmembrane region" description="Helical" evidence="1">
    <location>
        <begin position="6"/>
        <end position="26"/>
    </location>
</feature>
<organism evidence="2 3">
    <name type="scientific">Evansella vedderi</name>
    <dbReference type="NCBI Taxonomy" id="38282"/>
    <lineage>
        <taxon>Bacteria</taxon>
        <taxon>Bacillati</taxon>
        <taxon>Bacillota</taxon>
        <taxon>Bacilli</taxon>
        <taxon>Bacillales</taxon>
        <taxon>Bacillaceae</taxon>
        <taxon>Evansella</taxon>
    </lineage>
</organism>
<keyword evidence="1" id="KW-1133">Transmembrane helix</keyword>
<dbReference type="RefSeq" id="WP_307332830.1">
    <property type="nucleotide sequence ID" value="NZ_JAUSUG010000048.1"/>
</dbReference>
<accession>A0ABU0A531</accession>
<name>A0ABU0A531_9BACI</name>
<evidence type="ECO:0000256" key="1">
    <source>
        <dbReference type="SAM" id="Phobius"/>
    </source>
</evidence>
<reference evidence="2 3" key="1">
    <citation type="submission" date="2023-07" db="EMBL/GenBank/DDBJ databases">
        <title>Genomic Encyclopedia of Type Strains, Phase IV (KMG-IV): sequencing the most valuable type-strain genomes for metagenomic binning, comparative biology and taxonomic classification.</title>
        <authorList>
            <person name="Goeker M."/>
        </authorList>
    </citation>
    <scope>NUCLEOTIDE SEQUENCE [LARGE SCALE GENOMIC DNA]</scope>
    <source>
        <strain evidence="2 3">DSM 9768</strain>
    </source>
</reference>
<evidence type="ECO:0008006" key="4">
    <source>
        <dbReference type="Google" id="ProtNLM"/>
    </source>
</evidence>
<proteinExistence type="predicted"/>
<keyword evidence="1" id="KW-0472">Membrane</keyword>
<keyword evidence="3" id="KW-1185">Reference proteome</keyword>
<comment type="caution">
    <text evidence="2">The sequence shown here is derived from an EMBL/GenBank/DDBJ whole genome shotgun (WGS) entry which is preliminary data.</text>
</comment>
<evidence type="ECO:0000313" key="3">
    <source>
        <dbReference type="Proteomes" id="UP001230005"/>
    </source>
</evidence>
<protein>
    <recommendedName>
        <fullName evidence="4">Sigma-w pathway protein ysdB</fullName>
    </recommendedName>
</protein>
<dbReference type="EMBL" id="JAUSUG010000048">
    <property type="protein sequence ID" value="MDQ0258086.1"/>
    <property type="molecule type" value="Genomic_DNA"/>
</dbReference>
<evidence type="ECO:0000313" key="2">
    <source>
        <dbReference type="EMBL" id="MDQ0258086.1"/>
    </source>
</evidence>
<sequence length="127" mass="15068">MTVFLFRLFLLIAIGIIVFSIIKYFLDPRRKLEAAYNRGEFYLLDDTDNVRKNLLVTHRGVLFEGEKYLGATEESFEVTSIMIWTEHTDRLMGLSKKDFHFIEKEILIHYPKAEIEWRNPIKGLLKQ</sequence>
<keyword evidence="1" id="KW-0812">Transmembrane</keyword>
<dbReference type="Proteomes" id="UP001230005">
    <property type="component" value="Unassembled WGS sequence"/>
</dbReference>